<comment type="caution">
    <text evidence="2">The sequence shown here is derived from an EMBL/GenBank/DDBJ whole genome shotgun (WGS) entry which is preliminary data.</text>
</comment>
<dbReference type="SUPFAM" id="SSF48452">
    <property type="entry name" value="TPR-like"/>
    <property type="match status" value="1"/>
</dbReference>
<feature type="region of interest" description="Disordered" evidence="1">
    <location>
        <begin position="1"/>
        <end position="27"/>
    </location>
</feature>
<keyword evidence="3" id="KW-1185">Reference proteome</keyword>
<dbReference type="Pfam" id="PF06041">
    <property type="entry name" value="DUF924"/>
    <property type="match status" value="1"/>
</dbReference>
<organism evidence="2 3">
    <name type="scientific">Plastoroseomonas arctica</name>
    <dbReference type="NCBI Taxonomy" id="1509237"/>
    <lineage>
        <taxon>Bacteria</taxon>
        <taxon>Pseudomonadati</taxon>
        <taxon>Pseudomonadota</taxon>
        <taxon>Alphaproteobacteria</taxon>
        <taxon>Acetobacterales</taxon>
        <taxon>Acetobacteraceae</taxon>
        <taxon>Plastoroseomonas</taxon>
    </lineage>
</organism>
<gene>
    <name evidence="2" type="ORF">GXW79_05520</name>
</gene>
<dbReference type="InterPro" id="IPR010323">
    <property type="entry name" value="DUF924"/>
</dbReference>
<name>A0AAF1JVE9_9PROT</name>
<evidence type="ECO:0000256" key="1">
    <source>
        <dbReference type="SAM" id="MobiDB-lite"/>
    </source>
</evidence>
<accession>A0AAF1JVE9</accession>
<evidence type="ECO:0000313" key="3">
    <source>
        <dbReference type="Proteomes" id="UP001196068"/>
    </source>
</evidence>
<dbReference type="InterPro" id="IPR011990">
    <property type="entry name" value="TPR-like_helical_dom_sf"/>
</dbReference>
<reference evidence="2" key="1">
    <citation type="submission" date="2020-01" db="EMBL/GenBank/DDBJ databases">
        <authorList>
            <person name="Rat A."/>
        </authorList>
    </citation>
    <scope>NUCLEOTIDE SEQUENCE</scope>
    <source>
        <strain evidence="2">LMG 28251</strain>
    </source>
</reference>
<sequence length="204" mass="22673">MLEHSPGAAAPDDTADRIAPRSTPVTPPQAGAVVRFWRDAGPSLWFAKDPAFDRHFRDSFLDLHEAASRGLHDVWLRTAKGALGLVLLLDQFPRNAFRGTPRMYSTDVHALRIAGAAVDAGYHRAFELELAIFLCLPFAHSEALADQERSVALARELNHPDIAYPLRYLDIIRRFGRFPHRNPILGRAMTAAEQAYLEGGFYAG</sequence>
<dbReference type="Gene3D" id="1.20.58.320">
    <property type="entry name" value="TPR-like"/>
    <property type="match status" value="1"/>
</dbReference>
<protein>
    <submittedName>
        <fullName evidence="2">DUF924 family protein</fullName>
    </submittedName>
</protein>
<dbReference type="AlphaFoldDB" id="A0AAF1JVE9"/>
<dbReference type="RefSeq" id="WP_211873350.1">
    <property type="nucleotide sequence ID" value="NZ_JAAEDH010000004.1"/>
</dbReference>
<evidence type="ECO:0000313" key="2">
    <source>
        <dbReference type="EMBL" id="MBR0654535.1"/>
    </source>
</evidence>
<reference evidence="2" key="2">
    <citation type="journal article" date="2021" name="Syst. Appl. Microbiol.">
        <title>Roseomonas hellenica sp. nov., isolated from roots of wild-growing Alkanna tinctoria.</title>
        <authorList>
            <person name="Rat A."/>
            <person name="Naranjo H.D."/>
            <person name="Lebbe L."/>
            <person name="Cnockaert M."/>
            <person name="Krigas N."/>
            <person name="Grigoriadou K."/>
            <person name="Maloupa E."/>
            <person name="Willems A."/>
        </authorList>
    </citation>
    <scope>NUCLEOTIDE SEQUENCE</scope>
    <source>
        <strain evidence="2">LMG 28251</strain>
    </source>
</reference>
<dbReference type="Gene3D" id="1.25.40.10">
    <property type="entry name" value="Tetratricopeptide repeat domain"/>
    <property type="match status" value="1"/>
</dbReference>
<dbReference type="EMBL" id="JAAEDH010000004">
    <property type="protein sequence ID" value="MBR0654535.1"/>
    <property type="molecule type" value="Genomic_DNA"/>
</dbReference>
<dbReference type="Proteomes" id="UP001196068">
    <property type="component" value="Unassembled WGS sequence"/>
</dbReference>
<proteinExistence type="predicted"/>